<feature type="region of interest" description="Disordered" evidence="1">
    <location>
        <begin position="819"/>
        <end position="867"/>
    </location>
</feature>
<evidence type="ECO:0000313" key="4">
    <source>
        <dbReference type="Proteomes" id="UP000578819"/>
    </source>
</evidence>
<dbReference type="InterPro" id="IPR006827">
    <property type="entry name" value="Lant_deHydtase_N"/>
</dbReference>
<organism evidence="3 4">
    <name type="scientific">Micromonospora polyrhachis</name>
    <dbReference type="NCBI Taxonomy" id="1282883"/>
    <lineage>
        <taxon>Bacteria</taxon>
        <taxon>Bacillati</taxon>
        <taxon>Actinomycetota</taxon>
        <taxon>Actinomycetes</taxon>
        <taxon>Micromonosporales</taxon>
        <taxon>Micromonosporaceae</taxon>
        <taxon>Micromonospora</taxon>
    </lineage>
</organism>
<dbReference type="EMBL" id="JACHJW010000001">
    <property type="protein sequence ID" value="MBB4957045.1"/>
    <property type="molecule type" value="Genomic_DNA"/>
</dbReference>
<evidence type="ECO:0000256" key="1">
    <source>
        <dbReference type="SAM" id="MobiDB-lite"/>
    </source>
</evidence>
<name>A0A7W7SNY4_9ACTN</name>
<proteinExistence type="predicted"/>
<evidence type="ECO:0000313" key="3">
    <source>
        <dbReference type="EMBL" id="MBB4957045.1"/>
    </source>
</evidence>
<feature type="domain" description="Lantibiotic dehydratase N-terminal" evidence="2">
    <location>
        <begin position="452"/>
        <end position="729"/>
    </location>
</feature>
<dbReference type="Proteomes" id="UP000578819">
    <property type="component" value="Unassembled WGS sequence"/>
</dbReference>
<accession>A0A7W7SNY4</accession>
<gene>
    <name evidence="3" type="ORF">FHR38_000778</name>
</gene>
<protein>
    <recommendedName>
        <fullName evidence="2">Lantibiotic dehydratase N-terminal domain-containing protein</fullName>
    </recommendedName>
</protein>
<dbReference type="RefSeq" id="WP_184532802.1">
    <property type="nucleotide sequence ID" value="NZ_JACHJW010000001.1"/>
</dbReference>
<reference evidence="3 4" key="1">
    <citation type="submission" date="2020-08" db="EMBL/GenBank/DDBJ databases">
        <title>Sequencing the genomes of 1000 actinobacteria strains.</title>
        <authorList>
            <person name="Klenk H.-P."/>
        </authorList>
    </citation>
    <scope>NUCLEOTIDE SEQUENCE [LARGE SCALE GENOMIC DNA]</scope>
    <source>
        <strain evidence="3 4">DSM 45886</strain>
    </source>
</reference>
<comment type="caution">
    <text evidence="3">The sequence shown here is derived from an EMBL/GenBank/DDBJ whole genome shotgun (WGS) entry which is preliminary data.</text>
</comment>
<dbReference type="Pfam" id="PF04738">
    <property type="entry name" value="Lant_dehydr_N"/>
    <property type="match status" value="1"/>
</dbReference>
<evidence type="ECO:0000259" key="2">
    <source>
        <dbReference type="Pfam" id="PF04738"/>
    </source>
</evidence>
<keyword evidence="4" id="KW-1185">Reference proteome</keyword>
<sequence length="867" mass="94025">MTGLAGWVLLRTAGLPLRMWLDGANPELALRIRALVDAEDRYADLAAALAVELGAVLVPHPALDTATRRHVLACRRRLHRSQPIDPAGFTRLVSAAQAAGEPDLATRLTVLAMTAERTTAERTTVDVAVDEELARLLPAPWTMLTESPVGRHALADGDITAGDDIAARVRVGEAWQGKRLRQRSEYLWRMISRGAAKTTPRGWLGHVSLIPATEDGTYPVTLGPEVAARWTENVHALQAEPPAGRSRVALAPLHQLVDGQLRVWVVRPDDPTELHPVTLRMTPHLTRVHAALRHGARSIDEVIAALVTDPDDARQRTTWHGFLSHLVKLGVCQFTGTPRVRRTGWRDVGQQVTATAEPDAPGFVDVYRRATADWPAATGALVQAALGPVQRLNALMSLDEEKPSIVPDHIGPDRRPVLDLLGELLADESHSKHEWRPAVWPTTDRPDSGYARLLRLIADTSTGQQVVDLDDDLLDRLGAPPAEYGWPVDCLVRPLADGGVVLDAIASAGMLDARFAAELTALHPASSHVDAYRRFLRELDAQTGVTSVELLTPALAERAANAVRRPLYPTAWTGDADLEPYCDVDVGSATHIPLEALTARRVDDRIVIEADGRRVRIMYHATRQPPTPWSLLLSILQGGPTLVATRFRRLRHSLAALPDQAYLPRVTVRGSTIVSPAQWRLRPARLWDPADSPLAKAKHLARLRDRLGLPRWIMLCARPGGRPVPCDLDSLRAPSVFEAVSDAAVTETTDAAVTEATDPDEAQLIVEEMVPAPDELPVRDLVDGRPEPVAAELLLRLPQHTDPASLAVATAAALAGTPVGWPGPADHRNGAELPDQGLPTRAIALGPPDDLPANGASRALEPTPRGR</sequence>
<dbReference type="AlphaFoldDB" id="A0A7W7SNY4"/>